<dbReference type="InterPro" id="IPR011889">
    <property type="entry name" value="Liste_lipo_26"/>
</dbReference>
<keyword evidence="3" id="KW-1185">Reference proteome</keyword>
<dbReference type="Proteomes" id="UP001242903">
    <property type="component" value="Unassembled WGS sequence"/>
</dbReference>
<dbReference type="Gene3D" id="3.80.10.10">
    <property type="entry name" value="Ribonuclease Inhibitor"/>
    <property type="match status" value="2"/>
</dbReference>
<dbReference type="Pfam" id="PF03382">
    <property type="entry name" value="DUF285"/>
    <property type="match status" value="3"/>
</dbReference>
<accession>A0ABT7RYW7</accession>
<dbReference type="NCBIfam" id="TIGR02167">
    <property type="entry name" value="Liste_lipo_26"/>
    <property type="match status" value="6"/>
</dbReference>
<feature type="region of interest" description="Disordered" evidence="1">
    <location>
        <begin position="35"/>
        <end position="64"/>
    </location>
</feature>
<name>A0ABT7RYW7_9LACO</name>
<dbReference type="EMBL" id="JAUCAQ010000010">
    <property type="protein sequence ID" value="MDM7646504.1"/>
    <property type="molecule type" value="Genomic_DNA"/>
</dbReference>
<dbReference type="InterPro" id="IPR032675">
    <property type="entry name" value="LRR_dom_sf"/>
</dbReference>
<evidence type="ECO:0000313" key="3">
    <source>
        <dbReference type="Proteomes" id="UP001242903"/>
    </source>
</evidence>
<evidence type="ECO:0000313" key="2">
    <source>
        <dbReference type="EMBL" id="MDM7646504.1"/>
    </source>
</evidence>
<comment type="caution">
    <text evidence="2">The sequence shown here is derived from an EMBL/GenBank/DDBJ whole genome shotgun (WGS) entry which is preliminary data.</text>
</comment>
<sequence>MAKLPKNYVNRDNHNQFTDTFCYGVSRRTSFYPPLEHHATSTSKDSDSKRSSETNTKEIKRQNSLNLEVDKSKVATQSILSGENGDSSWTLDDTTGELIFTNGTLDQNIATNITNEGYDPTLVKSVSFQGTVVAPTNLDNFLTGLTELQSFDGANLDTSSVTSMRNFFSGLSKLGKVNLDIATNHTMSGTCMENFFANTPSLWKIAIGANFEFQGDTPVTIPSAPDVGTHITDNGTTYVTSAANWQLVGAGTDHLPAGEVLSNLKTITTNTAPRPLTIVWAQTGETYDPILRGYHGTSPWTLDPDTGELIYNTGTFQSYNARTVAANLESYDVDPDIVTSISFTGTVNLPANSYNMFYNLENLAVFDATNSYTDNVTDMGRMFMLNSKIQTLDLSNWDVTKVTSFDTMFYGMTSLTTLNLTDWGVGRTASTVNMYSMFTGTTALTNLTLTNFKTTNVTNMEFMFSSSGVTSLDLSNWDVTKVTTFGSMFQNAKSLTTLNLTDWGVGRTASNVNMGFMFRYTTALTSLTLTNFKTTNVTNMQSMFVSSGVVGLDLSNWDVTEVTTFERMFQNATALTTLNLTDWGVNRVASSVNMSFMFFGTSSLTNPTLTNFKTTNVTNMESMFYNAGVTSLAIQSWDVSQVTTFEDMFYNANKLTTLDLSGWHTSGATVAAMFHNTTNLWKITLGEDIIFSGNPRFQTAPAIGTTIPGTSYKTTAASWQIVGTGTEFNPKGAMVTTTEMYADRTEPVTYVWANQSVQPTPAIDTISSLTFGTLGASDFFNGNSPLATNMATGSVALEDLDNTTTYNVTVAQTSDWTTDGESATIAKSDLKIKYGTSDLSTGACRFWSGTSATATKSIAFNHDDTKNFSIWLNPSTVLDTALLGKQLESELTWTLSETP</sequence>
<dbReference type="RefSeq" id="WP_289456290.1">
    <property type="nucleotide sequence ID" value="NZ_JAUCAQ010000010.1"/>
</dbReference>
<proteinExistence type="predicted"/>
<dbReference type="SUPFAM" id="SSF52058">
    <property type="entry name" value="L domain-like"/>
    <property type="match status" value="1"/>
</dbReference>
<gene>
    <name evidence="2" type="ORF">QUE93_05695</name>
</gene>
<evidence type="ECO:0000256" key="1">
    <source>
        <dbReference type="SAM" id="MobiDB-lite"/>
    </source>
</evidence>
<feature type="compositionally biased region" description="Basic and acidic residues" evidence="1">
    <location>
        <begin position="35"/>
        <end position="61"/>
    </location>
</feature>
<protein>
    <submittedName>
        <fullName evidence="2">BspA family leucine-rich repeat surface protein</fullName>
    </submittedName>
</protein>
<organism evidence="2 3">
    <name type="scientific">Leuconostoc falkenbergense</name>
    <dbReference type="NCBI Taxonomy" id="2766470"/>
    <lineage>
        <taxon>Bacteria</taxon>
        <taxon>Bacillati</taxon>
        <taxon>Bacillota</taxon>
        <taxon>Bacilli</taxon>
        <taxon>Lactobacillales</taxon>
        <taxon>Lactobacillaceae</taxon>
        <taxon>Leuconostoc</taxon>
    </lineage>
</organism>
<reference evidence="2 3" key="1">
    <citation type="submission" date="2023-06" db="EMBL/GenBank/DDBJ databases">
        <title>Draft Genome Sequences of lactic acid bacteria strains isolated from fermented milk products.</title>
        <authorList>
            <person name="Elcheninov A.G."/>
            <person name="Klyukina A."/>
            <person name="Zayulina K.S."/>
            <person name="Gavirova L.A."/>
            <person name="Shcherbakova P.A."/>
            <person name="Shestakov A.I."/>
            <person name="Kublanov I.V."/>
            <person name="Kochetkova T.V."/>
        </authorList>
    </citation>
    <scope>NUCLEOTIDE SEQUENCE [LARGE SCALE GENOMIC DNA]</scope>
    <source>
        <strain evidence="2 3">TOM.81</strain>
    </source>
</reference>
<dbReference type="InterPro" id="IPR005046">
    <property type="entry name" value="DUF285"/>
</dbReference>